<reference evidence="1" key="1">
    <citation type="journal article" date="2022" name="bioRxiv">
        <title>Sequencing and chromosome-scale assembly of the giantPleurodeles waltlgenome.</title>
        <authorList>
            <person name="Brown T."/>
            <person name="Elewa A."/>
            <person name="Iarovenko S."/>
            <person name="Subramanian E."/>
            <person name="Araus A.J."/>
            <person name="Petzold A."/>
            <person name="Susuki M."/>
            <person name="Suzuki K.-i.T."/>
            <person name="Hayashi T."/>
            <person name="Toyoda A."/>
            <person name="Oliveira C."/>
            <person name="Osipova E."/>
            <person name="Leigh N.D."/>
            <person name="Simon A."/>
            <person name="Yun M.H."/>
        </authorList>
    </citation>
    <scope>NUCLEOTIDE SEQUENCE</scope>
    <source>
        <strain evidence="1">20211129_DDA</strain>
        <tissue evidence="1">Liver</tissue>
    </source>
</reference>
<protein>
    <recommendedName>
        <fullName evidence="3">Secreted protein</fullName>
    </recommendedName>
</protein>
<proteinExistence type="predicted"/>
<evidence type="ECO:0008006" key="3">
    <source>
        <dbReference type="Google" id="ProtNLM"/>
    </source>
</evidence>
<comment type="caution">
    <text evidence="1">The sequence shown here is derived from an EMBL/GenBank/DDBJ whole genome shotgun (WGS) entry which is preliminary data.</text>
</comment>
<gene>
    <name evidence="1" type="ORF">NDU88_002003</name>
</gene>
<evidence type="ECO:0000313" key="1">
    <source>
        <dbReference type="EMBL" id="KAJ1161518.1"/>
    </source>
</evidence>
<accession>A0AAV7SE85</accession>
<sequence length="103" mass="11923">MRRFPVRGQSLSMGRGDYQMSRVCAWILLLVFRLRVVLWGCASKFRSHCRRRVDFSSGGRAALSLRGRASKFRSSRRCRVDVRRFSRCGTSCASKNSAHEEYK</sequence>
<organism evidence="1 2">
    <name type="scientific">Pleurodeles waltl</name>
    <name type="common">Iberian ribbed newt</name>
    <dbReference type="NCBI Taxonomy" id="8319"/>
    <lineage>
        <taxon>Eukaryota</taxon>
        <taxon>Metazoa</taxon>
        <taxon>Chordata</taxon>
        <taxon>Craniata</taxon>
        <taxon>Vertebrata</taxon>
        <taxon>Euteleostomi</taxon>
        <taxon>Amphibia</taxon>
        <taxon>Batrachia</taxon>
        <taxon>Caudata</taxon>
        <taxon>Salamandroidea</taxon>
        <taxon>Salamandridae</taxon>
        <taxon>Pleurodelinae</taxon>
        <taxon>Pleurodeles</taxon>
    </lineage>
</organism>
<dbReference type="AlphaFoldDB" id="A0AAV7SE85"/>
<dbReference type="EMBL" id="JANPWB010000008">
    <property type="protein sequence ID" value="KAJ1161518.1"/>
    <property type="molecule type" value="Genomic_DNA"/>
</dbReference>
<dbReference type="Proteomes" id="UP001066276">
    <property type="component" value="Chromosome 4_2"/>
</dbReference>
<evidence type="ECO:0000313" key="2">
    <source>
        <dbReference type="Proteomes" id="UP001066276"/>
    </source>
</evidence>
<name>A0AAV7SE85_PLEWA</name>
<keyword evidence="2" id="KW-1185">Reference proteome</keyword>